<name>A0ABS8SXY0_DATST</name>
<feature type="region of interest" description="Disordered" evidence="1">
    <location>
        <begin position="34"/>
        <end position="135"/>
    </location>
</feature>
<feature type="compositionally biased region" description="Polar residues" evidence="1">
    <location>
        <begin position="98"/>
        <end position="107"/>
    </location>
</feature>
<proteinExistence type="predicted"/>
<dbReference type="PANTHER" id="PTHR37614:SF2">
    <property type="entry name" value="OS02G0121400 PROTEIN"/>
    <property type="match status" value="1"/>
</dbReference>
<dbReference type="EMBL" id="JACEIK010000897">
    <property type="protein sequence ID" value="MCD7463600.1"/>
    <property type="molecule type" value="Genomic_DNA"/>
</dbReference>
<feature type="region of interest" description="Disordered" evidence="1">
    <location>
        <begin position="308"/>
        <end position="331"/>
    </location>
</feature>
<feature type="compositionally biased region" description="Basic and acidic residues" evidence="1">
    <location>
        <begin position="112"/>
        <end position="135"/>
    </location>
</feature>
<sequence length="331" mass="37607">MAERMKQSTIIQSASFDEAEIEVSDILLNLKALIEESESRSRVPPLSPSSKRRRSDRSLDFNSSLPDSVERNSQVEEEEEEDGDNVEIEPKSVKLKSEATSPDTPLSFSPRESADEPKQYSSDNEKSSERKTRDKLMRKIEKLTRCREVLRGELENVRSYYDSQKAYNLELKAKREKVMTNLNGQGSETCHTLQYPIGQLPQAQSFSSSAYGLGSVDLTGPIGIPPYHKYQYPMGQLPQAQPMLSSANRLGFMNHTGPVGIPHLNVNLVDWAFTMNSLSHFEHNRDIAERKAQYAEARRKRILKRIEMKRSSGLIRPQKRDRSNSLSDDKG</sequence>
<feature type="compositionally biased region" description="Basic and acidic residues" evidence="1">
    <location>
        <begin position="88"/>
        <end position="97"/>
    </location>
</feature>
<dbReference type="PANTHER" id="PTHR37614">
    <property type="entry name" value="OS02G0121400 PROTEIN"/>
    <property type="match status" value="1"/>
</dbReference>
<organism evidence="2 3">
    <name type="scientific">Datura stramonium</name>
    <name type="common">Jimsonweed</name>
    <name type="synonym">Common thornapple</name>
    <dbReference type="NCBI Taxonomy" id="4076"/>
    <lineage>
        <taxon>Eukaryota</taxon>
        <taxon>Viridiplantae</taxon>
        <taxon>Streptophyta</taxon>
        <taxon>Embryophyta</taxon>
        <taxon>Tracheophyta</taxon>
        <taxon>Spermatophyta</taxon>
        <taxon>Magnoliopsida</taxon>
        <taxon>eudicotyledons</taxon>
        <taxon>Gunneridae</taxon>
        <taxon>Pentapetalae</taxon>
        <taxon>asterids</taxon>
        <taxon>lamiids</taxon>
        <taxon>Solanales</taxon>
        <taxon>Solanaceae</taxon>
        <taxon>Solanoideae</taxon>
        <taxon>Datureae</taxon>
        <taxon>Datura</taxon>
    </lineage>
</organism>
<gene>
    <name evidence="2" type="ORF">HAX54_050911</name>
</gene>
<evidence type="ECO:0000313" key="2">
    <source>
        <dbReference type="EMBL" id="MCD7463600.1"/>
    </source>
</evidence>
<feature type="compositionally biased region" description="Basic and acidic residues" evidence="1">
    <location>
        <begin position="318"/>
        <end position="331"/>
    </location>
</feature>
<reference evidence="2 3" key="1">
    <citation type="journal article" date="2021" name="BMC Genomics">
        <title>Datura genome reveals duplications of psychoactive alkaloid biosynthetic genes and high mutation rate following tissue culture.</title>
        <authorList>
            <person name="Rajewski A."/>
            <person name="Carter-House D."/>
            <person name="Stajich J."/>
            <person name="Litt A."/>
        </authorList>
    </citation>
    <scope>NUCLEOTIDE SEQUENCE [LARGE SCALE GENOMIC DNA]</scope>
    <source>
        <strain evidence="2">AR-01</strain>
    </source>
</reference>
<keyword evidence="3" id="KW-1185">Reference proteome</keyword>
<evidence type="ECO:0000256" key="1">
    <source>
        <dbReference type="SAM" id="MobiDB-lite"/>
    </source>
</evidence>
<feature type="compositionally biased region" description="Acidic residues" evidence="1">
    <location>
        <begin position="75"/>
        <end position="87"/>
    </location>
</feature>
<accession>A0ABS8SXY0</accession>
<comment type="caution">
    <text evidence="2">The sequence shown here is derived from an EMBL/GenBank/DDBJ whole genome shotgun (WGS) entry which is preliminary data.</text>
</comment>
<dbReference type="Proteomes" id="UP000823775">
    <property type="component" value="Unassembled WGS sequence"/>
</dbReference>
<protein>
    <submittedName>
        <fullName evidence="2">Uncharacterized protein</fullName>
    </submittedName>
</protein>
<evidence type="ECO:0000313" key="3">
    <source>
        <dbReference type="Proteomes" id="UP000823775"/>
    </source>
</evidence>